<dbReference type="Proteomes" id="UP000597444">
    <property type="component" value="Unassembled WGS sequence"/>
</dbReference>
<dbReference type="Pfam" id="PF13424">
    <property type="entry name" value="TPR_12"/>
    <property type="match status" value="1"/>
</dbReference>
<gene>
    <name evidence="3" type="ORF">KSF_104170</name>
</gene>
<dbReference type="CDD" id="cd06170">
    <property type="entry name" value="LuxR_C_like"/>
    <property type="match status" value="1"/>
</dbReference>
<proteinExistence type="predicted"/>
<dbReference type="Pfam" id="PF25872">
    <property type="entry name" value="HTH_77"/>
    <property type="match status" value="1"/>
</dbReference>
<dbReference type="PRINTS" id="PR00038">
    <property type="entry name" value="HTHLUXR"/>
</dbReference>
<dbReference type="InterPro" id="IPR002182">
    <property type="entry name" value="NB-ARC"/>
</dbReference>
<comment type="caution">
    <text evidence="3">The sequence shown here is derived from an EMBL/GenBank/DDBJ whole genome shotgun (WGS) entry which is preliminary data.</text>
</comment>
<dbReference type="InterPro" id="IPR000792">
    <property type="entry name" value="Tscrpt_reg_LuxR_C"/>
</dbReference>
<dbReference type="GO" id="GO:0006355">
    <property type="term" value="P:regulation of DNA-templated transcription"/>
    <property type="evidence" value="ECO:0007669"/>
    <property type="project" value="InterPro"/>
</dbReference>
<dbReference type="PANTHER" id="PTHR47691">
    <property type="entry name" value="REGULATOR-RELATED"/>
    <property type="match status" value="1"/>
</dbReference>
<dbReference type="Gene3D" id="1.10.10.10">
    <property type="entry name" value="Winged helix-like DNA-binding domain superfamily/Winged helix DNA-binding domain"/>
    <property type="match status" value="1"/>
</dbReference>
<dbReference type="InterPro" id="IPR019734">
    <property type="entry name" value="TPR_rpt"/>
</dbReference>
<dbReference type="RefSeq" id="WP_220210889.1">
    <property type="nucleotide sequence ID" value="NZ_BNJK01000002.1"/>
</dbReference>
<dbReference type="Gene3D" id="1.25.40.10">
    <property type="entry name" value="Tetratricopeptide repeat domain"/>
    <property type="match status" value="2"/>
</dbReference>
<evidence type="ECO:0000313" key="3">
    <source>
        <dbReference type="EMBL" id="GHP00370.1"/>
    </source>
</evidence>
<dbReference type="AlphaFoldDB" id="A0A8J3IYP6"/>
<accession>A0A8J3IYP6</accession>
<dbReference type="SMART" id="SM00421">
    <property type="entry name" value="HTH_LUXR"/>
    <property type="match status" value="1"/>
</dbReference>
<dbReference type="InterPro" id="IPR016032">
    <property type="entry name" value="Sig_transdc_resp-reg_C-effctor"/>
</dbReference>
<evidence type="ECO:0000259" key="2">
    <source>
        <dbReference type="PROSITE" id="PS50043"/>
    </source>
</evidence>
<feature type="region of interest" description="Disordered" evidence="1">
    <location>
        <begin position="787"/>
        <end position="811"/>
    </location>
</feature>
<dbReference type="PROSITE" id="PS50043">
    <property type="entry name" value="HTH_LUXR_2"/>
    <property type="match status" value="1"/>
</dbReference>
<sequence>MTLEHSSYKLAFPAPVSRFIGREREVETVKCLLTMQEVRLLTLTGPGGIGKTRLGLHVATALRDHFTNGVFFVNLAHLRDIAFVVPTIAQTLDLKETGDQPLLDQLIASLREKRLLLLLDNFEPVLPAASLVADLLVACPNLKVMVTSRFVLHLQGEQEFAVPPLSVPDSTHLPDLVTLSQYEAVALFLSRVQAVRPAFQLTQANARAIADICVCLDGFPLALELAAAHLKLLSPRALLARLEQRVPLLTNEGRDTPMRQRTLQDTVAWSYQFLAPQEQRLFQWLAIFVNGCTLEAVEALCVALRPDTDAGTVLEGVASLVDKSLLHQTELADGELRFSMFGMIREYGLEALKASGDMEATRCAHASYYLRFAEEIDPELAGPQQAICLERLEQEHDNLRAALSWSLERGECRQEMGDEKEMALRFGVALSRFWNIRGYWNEGQIFLGRALAISSEAQTEVRMKALAEAASFAVYQDESVRGEALCQQSLAQSRAQGDTAGIGWALYLLSELSWQRGELSVVQRLLPEALACFKEVGDQENMAWSLSFLADLASIQGEYVRAQALFEESLTIERQRGNTRGIAGSLLGMARTLFLSVGEAPTLCSCLEQSLALSRELGDKVGITLCLSLSAIVALHQGDAVKARSLVEQSLALSREIGKKPITAWSYFVLGQVAQRLGEYQGARTCYEESLASGNGVAYNLELPFFLEGLASIALLQGEPAKAAQLWGAAEMLREAKRTPLPPVYQTEYQRLVVVARTQLGEQTFTTIWAQGRQSPEQALATQAPLPSPLLKKGNSSEVRPTSSTSPHGLTTREEEVLCLVTQGLTNGQVAQRLCISPRTVDTHLTSIYHKIGVSSRSAATRYVLEHHLF</sequence>
<dbReference type="SMART" id="SM00028">
    <property type="entry name" value="TPR"/>
    <property type="match status" value="2"/>
</dbReference>
<dbReference type="Pfam" id="PF00196">
    <property type="entry name" value="GerE"/>
    <property type="match status" value="1"/>
</dbReference>
<dbReference type="SUPFAM" id="SSF52540">
    <property type="entry name" value="P-loop containing nucleoside triphosphate hydrolases"/>
    <property type="match status" value="1"/>
</dbReference>
<dbReference type="Pfam" id="PF00931">
    <property type="entry name" value="NB-ARC"/>
    <property type="match status" value="1"/>
</dbReference>
<organism evidence="3 4">
    <name type="scientific">Reticulibacter mediterranei</name>
    <dbReference type="NCBI Taxonomy" id="2778369"/>
    <lineage>
        <taxon>Bacteria</taxon>
        <taxon>Bacillati</taxon>
        <taxon>Chloroflexota</taxon>
        <taxon>Ktedonobacteria</taxon>
        <taxon>Ktedonobacterales</taxon>
        <taxon>Reticulibacteraceae</taxon>
        <taxon>Reticulibacter</taxon>
    </lineage>
</organism>
<dbReference type="Gene3D" id="3.40.50.300">
    <property type="entry name" value="P-loop containing nucleotide triphosphate hydrolases"/>
    <property type="match status" value="1"/>
</dbReference>
<dbReference type="PRINTS" id="PR00364">
    <property type="entry name" value="DISEASERSIST"/>
</dbReference>
<dbReference type="PROSITE" id="PS00622">
    <property type="entry name" value="HTH_LUXR_1"/>
    <property type="match status" value="1"/>
</dbReference>
<dbReference type="PANTHER" id="PTHR47691:SF3">
    <property type="entry name" value="HTH-TYPE TRANSCRIPTIONAL REGULATOR RV0890C-RELATED"/>
    <property type="match status" value="1"/>
</dbReference>
<dbReference type="InterPro" id="IPR027417">
    <property type="entry name" value="P-loop_NTPase"/>
</dbReference>
<feature type="domain" description="HTH luxR-type" evidence="2">
    <location>
        <begin position="803"/>
        <end position="868"/>
    </location>
</feature>
<feature type="compositionally biased region" description="Polar residues" evidence="1">
    <location>
        <begin position="794"/>
        <end position="809"/>
    </location>
</feature>
<dbReference type="InterPro" id="IPR011990">
    <property type="entry name" value="TPR-like_helical_dom_sf"/>
</dbReference>
<dbReference type="GO" id="GO:0003677">
    <property type="term" value="F:DNA binding"/>
    <property type="evidence" value="ECO:0007669"/>
    <property type="project" value="InterPro"/>
</dbReference>
<dbReference type="EMBL" id="BNJK01000002">
    <property type="protein sequence ID" value="GHP00370.1"/>
    <property type="molecule type" value="Genomic_DNA"/>
</dbReference>
<dbReference type="SUPFAM" id="SSF46894">
    <property type="entry name" value="C-terminal effector domain of the bipartite response regulators"/>
    <property type="match status" value="1"/>
</dbReference>
<evidence type="ECO:0000256" key="1">
    <source>
        <dbReference type="SAM" id="MobiDB-lite"/>
    </source>
</evidence>
<keyword evidence="4" id="KW-1185">Reference proteome</keyword>
<dbReference type="GO" id="GO:0043531">
    <property type="term" value="F:ADP binding"/>
    <property type="evidence" value="ECO:0007669"/>
    <property type="project" value="InterPro"/>
</dbReference>
<reference evidence="3" key="1">
    <citation type="submission" date="2020-10" db="EMBL/GenBank/DDBJ databases">
        <title>Taxonomic study of unclassified bacteria belonging to the class Ktedonobacteria.</title>
        <authorList>
            <person name="Yabe S."/>
            <person name="Wang C.M."/>
            <person name="Zheng Y."/>
            <person name="Sakai Y."/>
            <person name="Cavaletti L."/>
            <person name="Monciardini P."/>
            <person name="Donadio S."/>
        </authorList>
    </citation>
    <scope>NUCLEOTIDE SEQUENCE</scope>
    <source>
        <strain evidence="3">ID150040</strain>
    </source>
</reference>
<protein>
    <recommendedName>
        <fullName evidence="2">HTH luxR-type domain-containing protein</fullName>
    </recommendedName>
</protein>
<name>A0A8J3IYP6_9CHLR</name>
<evidence type="ECO:0000313" key="4">
    <source>
        <dbReference type="Proteomes" id="UP000597444"/>
    </source>
</evidence>
<dbReference type="InterPro" id="IPR058852">
    <property type="entry name" value="HTH_77"/>
</dbReference>
<dbReference type="InterPro" id="IPR036388">
    <property type="entry name" value="WH-like_DNA-bd_sf"/>
</dbReference>
<dbReference type="SUPFAM" id="SSF48452">
    <property type="entry name" value="TPR-like"/>
    <property type="match status" value="2"/>
</dbReference>